<feature type="domain" description="FAD dependent oxidoreductase" evidence="6">
    <location>
        <begin position="2"/>
        <end position="366"/>
    </location>
</feature>
<dbReference type="Gene3D" id="1.10.8.870">
    <property type="entry name" value="Alpha-glycerophosphate oxidase, cap domain"/>
    <property type="match status" value="1"/>
</dbReference>
<dbReference type="Gene3D" id="3.50.50.60">
    <property type="entry name" value="FAD/NAD(P)-binding domain"/>
    <property type="match status" value="1"/>
</dbReference>
<evidence type="ECO:0000313" key="7">
    <source>
        <dbReference type="EMBL" id="MEW9310687.1"/>
    </source>
</evidence>
<comment type="caution">
    <text evidence="7">The sequence shown here is derived from an EMBL/GenBank/DDBJ whole genome shotgun (WGS) entry which is preliminary data.</text>
</comment>
<proteinExistence type="inferred from homology"/>
<dbReference type="RefSeq" id="WP_367627036.1">
    <property type="nucleotide sequence ID" value="NZ_JBFNQD010000033.1"/>
</dbReference>
<evidence type="ECO:0000256" key="4">
    <source>
        <dbReference type="ARBA" id="ARBA00022827"/>
    </source>
</evidence>
<dbReference type="Gene3D" id="3.30.9.10">
    <property type="entry name" value="D-Amino Acid Oxidase, subunit A, domain 2"/>
    <property type="match status" value="1"/>
</dbReference>
<dbReference type="InterPro" id="IPR038299">
    <property type="entry name" value="DAO_C_sf"/>
</dbReference>
<dbReference type="PANTHER" id="PTHR11985:SF15">
    <property type="entry name" value="GLYCEROL-3-PHOSPHATE DEHYDROGENASE, MITOCHONDRIAL"/>
    <property type="match status" value="1"/>
</dbReference>
<gene>
    <name evidence="7" type="ORF">ABXS05_34455</name>
</gene>
<dbReference type="InterPro" id="IPR000447">
    <property type="entry name" value="G3P_DH_FAD-dep"/>
</dbReference>
<keyword evidence="3" id="KW-0285">Flavoprotein</keyword>
<accession>A0ABV3PYD1</accession>
<keyword evidence="4" id="KW-0274">FAD</keyword>
<evidence type="ECO:0000313" key="8">
    <source>
        <dbReference type="Proteomes" id="UP001555786"/>
    </source>
</evidence>
<evidence type="ECO:0000256" key="1">
    <source>
        <dbReference type="ARBA" id="ARBA00001974"/>
    </source>
</evidence>
<comment type="cofactor">
    <cofactor evidence="1">
        <name>FAD</name>
        <dbReference type="ChEBI" id="CHEBI:57692"/>
    </cofactor>
</comment>
<dbReference type="EMBL" id="JBFNQD010000033">
    <property type="protein sequence ID" value="MEW9310687.1"/>
    <property type="molecule type" value="Genomic_DNA"/>
</dbReference>
<evidence type="ECO:0000256" key="3">
    <source>
        <dbReference type="ARBA" id="ARBA00022630"/>
    </source>
</evidence>
<keyword evidence="5" id="KW-0560">Oxidoreductase</keyword>
<comment type="similarity">
    <text evidence="2">Belongs to the FAD-dependent glycerol-3-phosphate dehydrogenase family.</text>
</comment>
<dbReference type="Pfam" id="PF01266">
    <property type="entry name" value="DAO"/>
    <property type="match status" value="1"/>
</dbReference>
<evidence type="ECO:0000256" key="5">
    <source>
        <dbReference type="ARBA" id="ARBA00023002"/>
    </source>
</evidence>
<sequence length="497" mass="55135">MIGAGIIGASAAQHLVAAGYKTVLLERDDYGSATSSRTSRLQHCGLSYFSPAANSIAAFLLKPEFGLKCLELARRAMRGRAEFVRSCPERVRAVPFYVPLTDENAVSTRKARLAFRILSAFSGGVPLDTRFYTAAEARQLPVFRGLAGLERIRGAISFTEYQFRWPERIVNDTIVKARRAGLTACNYTGVTNLRREADFWRIGVHTRTGETGEVRARAIANTAGVWVDEITRMAGVGGADLNVGAKGTNIVVKLPDHLRGIGFDTVTSTGMAFYFIPWNDLHYIGPWDSPADGERKNFRAAEGDIDAILREINMLFPNMKLARKDVLYSWAGVRPRTADGNEPLGSMEVREHDLSPALPNFVVFTGGLLMTHRDAGRRITRAIARHITPTSRPTPIDYGVPRQPDEARWSHEAVRWAIEEEQATTLAGILRRRLSVGWESTLGLDLAEETSHIAAPLLGWDEKGRLAELDHYREETAYFYGVQADAERSVADFLRTI</sequence>
<dbReference type="SUPFAM" id="SSF51905">
    <property type="entry name" value="FAD/NAD(P)-binding domain"/>
    <property type="match status" value="1"/>
</dbReference>
<name>A0ABV3PYD1_9HYPH</name>
<dbReference type="PANTHER" id="PTHR11985">
    <property type="entry name" value="GLYCEROL-3-PHOSPHATE DEHYDROGENASE"/>
    <property type="match status" value="1"/>
</dbReference>
<evidence type="ECO:0000256" key="2">
    <source>
        <dbReference type="ARBA" id="ARBA00007330"/>
    </source>
</evidence>
<evidence type="ECO:0000259" key="6">
    <source>
        <dbReference type="Pfam" id="PF01266"/>
    </source>
</evidence>
<reference evidence="7 8" key="1">
    <citation type="submission" date="2024-07" db="EMBL/GenBank/DDBJ databases">
        <title>Description of Labrys sedimenti sp. nov., isolated from a diclofenac-degrading enrichment culture.</title>
        <authorList>
            <person name="Tancsics A."/>
            <person name="Csepanyi A."/>
        </authorList>
    </citation>
    <scope>NUCLEOTIDE SEQUENCE [LARGE SCALE GENOMIC DNA]</scope>
    <source>
        <strain evidence="7 8">LMG 23578</strain>
    </source>
</reference>
<dbReference type="InterPro" id="IPR006076">
    <property type="entry name" value="FAD-dep_OxRdtase"/>
</dbReference>
<dbReference type="Proteomes" id="UP001555786">
    <property type="component" value="Unassembled WGS sequence"/>
</dbReference>
<keyword evidence="8" id="KW-1185">Reference proteome</keyword>
<protein>
    <submittedName>
        <fullName evidence="7">FAD-dependent oxidoreductase</fullName>
    </submittedName>
</protein>
<organism evidence="7 8">
    <name type="scientific">Labrys neptuniae</name>
    <dbReference type="NCBI Taxonomy" id="376174"/>
    <lineage>
        <taxon>Bacteria</taxon>
        <taxon>Pseudomonadati</taxon>
        <taxon>Pseudomonadota</taxon>
        <taxon>Alphaproteobacteria</taxon>
        <taxon>Hyphomicrobiales</taxon>
        <taxon>Xanthobacteraceae</taxon>
        <taxon>Labrys</taxon>
    </lineage>
</organism>
<dbReference type="InterPro" id="IPR036188">
    <property type="entry name" value="FAD/NAD-bd_sf"/>
</dbReference>